<feature type="transmembrane region" description="Helical" evidence="1">
    <location>
        <begin position="81"/>
        <end position="105"/>
    </location>
</feature>
<reference evidence="3 4" key="1">
    <citation type="submission" date="2017-03" db="EMBL/GenBank/DDBJ databases">
        <title>Genome sequence of Lactobacillus bobalius KACC 16343.</title>
        <authorList>
            <person name="Chun J."/>
        </authorList>
    </citation>
    <scope>NUCLEOTIDE SEQUENCE [LARGE SCALE GENOMIC DNA]</scope>
    <source>
        <strain evidence="3 4">KACC 16343</strain>
    </source>
</reference>
<sequence>MEQFIIPSWLVLDFSNTLLMYISIFLLIPNLYSKRNVILSFSLSLLFTFIDFYFPNASLLLTFFTYLLFLKHSKLNINLPIQIILFLVSFLLTSLTQGIASYFVIKVFNLGFSVYSFTTLLGTILLTLINYTLTLLIIIILKFILHLDTIQNIIHNKTVTKMALLSTIVITVSYASLILMSRHEFNQLTYLKTTLLVSLMSTIFIVIGSIMLVMGYMKEVRSKYEIRHLKERNLYIEELERKNTELRRFKHDYKNLLTSLSVSLRSNNSNNDSIQRLLDYADSNVDMTSTVENANLYHLNDDLVKGIIITKLVAAKNKHIETNFEVDQSILIPKALSVEITRILGILFDNAIEASLLTNNPEISFALVVFDGYLEFIIKNNIASSEKINLDQIYQTGYTSKKDHNGLGLSTVNKIIHSNSNLLLQNKVKDGYFSTILTVLEDK</sequence>
<keyword evidence="1" id="KW-0472">Membrane</keyword>
<dbReference type="InterPro" id="IPR032834">
    <property type="entry name" value="NatK-like_C"/>
</dbReference>
<name>A0A202F896_9LACO</name>
<keyword evidence="1" id="KW-1133">Transmembrane helix</keyword>
<gene>
    <name evidence="3" type="ORF">LKACC16343_02342</name>
</gene>
<evidence type="ECO:0000313" key="3">
    <source>
        <dbReference type="EMBL" id="OVE96673.1"/>
    </source>
</evidence>
<feature type="transmembrane region" description="Helical" evidence="1">
    <location>
        <begin position="52"/>
        <end position="69"/>
    </location>
</feature>
<dbReference type="Proteomes" id="UP000196232">
    <property type="component" value="Unassembled WGS sequence"/>
</dbReference>
<proteinExistence type="predicted"/>
<organism evidence="3 4">
    <name type="scientific">Companilactobacillus bobalius</name>
    <dbReference type="NCBI Taxonomy" id="2801451"/>
    <lineage>
        <taxon>Bacteria</taxon>
        <taxon>Bacillati</taxon>
        <taxon>Bacillota</taxon>
        <taxon>Bacilli</taxon>
        <taxon>Lactobacillales</taxon>
        <taxon>Lactobacillaceae</taxon>
        <taxon>Companilactobacillus</taxon>
    </lineage>
</organism>
<keyword evidence="1" id="KW-0812">Transmembrane</keyword>
<dbReference type="EMBL" id="MYFM01000007">
    <property type="protein sequence ID" value="OVE96673.1"/>
    <property type="molecule type" value="Genomic_DNA"/>
</dbReference>
<dbReference type="Gene3D" id="3.30.565.10">
    <property type="entry name" value="Histidine kinase-like ATPase, C-terminal domain"/>
    <property type="match status" value="1"/>
</dbReference>
<dbReference type="AlphaFoldDB" id="A0A202F896"/>
<dbReference type="SUPFAM" id="SSF55874">
    <property type="entry name" value="ATPase domain of HSP90 chaperone/DNA topoisomerase II/histidine kinase"/>
    <property type="match status" value="1"/>
</dbReference>
<dbReference type="InterPro" id="IPR036890">
    <property type="entry name" value="HATPase_C_sf"/>
</dbReference>
<dbReference type="PANTHER" id="PTHR40448:SF1">
    <property type="entry name" value="TWO-COMPONENT SENSOR HISTIDINE KINASE"/>
    <property type="match status" value="1"/>
</dbReference>
<feature type="domain" description="Sensor histidine kinase NatK-like C-terminal" evidence="2">
    <location>
        <begin position="338"/>
        <end position="434"/>
    </location>
</feature>
<comment type="caution">
    <text evidence="3">The sequence shown here is derived from an EMBL/GenBank/DDBJ whole genome shotgun (WGS) entry which is preliminary data.</text>
</comment>
<accession>A0A202F896</accession>
<evidence type="ECO:0000313" key="4">
    <source>
        <dbReference type="Proteomes" id="UP000196232"/>
    </source>
</evidence>
<dbReference type="Pfam" id="PF14501">
    <property type="entry name" value="HATPase_c_5"/>
    <property type="match status" value="1"/>
</dbReference>
<evidence type="ECO:0000256" key="1">
    <source>
        <dbReference type="SAM" id="Phobius"/>
    </source>
</evidence>
<feature type="transmembrane region" description="Helical" evidence="1">
    <location>
        <begin position="9"/>
        <end position="32"/>
    </location>
</feature>
<feature type="transmembrane region" description="Helical" evidence="1">
    <location>
        <begin position="117"/>
        <end position="141"/>
    </location>
</feature>
<dbReference type="GO" id="GO:0042802">
    <property type="term" value="F:identical protein binding"/>
    <property type="evidence" value="ECO:0007669"/>
    <property type="project" value="TreeGrafter"/>
</dbReference>
<evidence type="ECO:0000259" key="2">
    <source>
        <dbReference type="Pfam" id="PF14501"/>
    </source>
</evidence>
<feature type="transmembrane region" description="Helical" evidence="1">
    <location>
        <begin position="193"/>
        <end position="217"/>
    </location>
</feature>
<feature type="transmembrane region" description="Helical" evidence="1">
    <location>
        <begin position="162"/>
        <end position="181"/>
    </location>
</feature>
<protein>
    <recommendedName>
        <fullName evidence="2">Sensor histidine kinase NatK-like C-terminal domain-containing protein</fullName>
    </recommendedName>
</protein>
<dbReference type="PANTHER" id="PTHR40448">
    <property type="entry name" value="TWO-COMPONENT SENSOR HISTIDINE KINASE"/>
    <property type="match status" value="1"/>
</dbReference>